<dbReference type="Proteomes" id="UP000480312">
    <property type="component" value="Unassembled WGS sequence"/>
</dbReference>
<evidence type="ECO:0000313" key="2">
    <source>
        <dbReference type="Proteomes" id="UP000480312"/>
    </source>
</evidence>
<organism evidence="1 2">
    <name type="scientific">Vreelandella alkaliphila</name>
    <dbReference type="NCBI Taxonomy" id="272774"/>
    <lineage>
        <taxon>Bacteria</taxon>
        <taxon>Pseudomonadati</taxon>
        <taxon>Pseudomonadota</taxon>
        <taxon>Gammaproteobacteria</taxon>
        <taxon>Oceanospirillales</taxon>
        <taxon>Halomonadaceae</taxon>
        <taxon>Vreelandella</taxon>
    </lineage>
</organism>
<dbReference type="AlphaFoldDB" id="A0A7C9JUB5"/>
<dbReference type="RefSeq" id="WP_162217113.1">
    <property type="nucleotide sequence ID" value="NZ_JAAEHK010000001.1"/>
</dbReference>
<sequence length="298" mass="33250">MTIQRFLALSGIAFCFFCYSTLLFGNTLKGQVGISPQNFIVDLDSPGKVHAYRLMNMGQSPVRIKVDLMSFELNENNRVVPTVPTEASLENWIIVNPLELTIPPGDSQVVRFSIRPAIELPDGEHRAAIIFQQLPTTEEELPSASSGEASMVFKSLFRLQSAIYATVGHIERTGYHHDVRLSEDSLWVQVENTGNGHIRLSGDWALWPSSQYNATQGNQWLNWLELTNSERQANPLTSPPEHHGRLSANPVMPYAKRWLRIPIPGGIQPGRYHLELKGQLSDSPIQLSAPLHVGPAVR</sequence>
<dbReference type="SUPFAM" id="SSF49354">
    <property type="entry name" value="PapD-like"/>
    <property type="match status" value="1"/>
</dbReference>
<dbReference type="InterPro" id="IPR008962">
    <property type="entry name" value="PapD-like_sf"/>
</dbReference>
<evidence type="ECO:0008006" key="3">
    <source>
        <dbReference type="Google" id="ProtNLM"/>
    </source>
</evidence>
<gene>
    <name evidence="1" type="ORF">GPL32_01485</name>
</gene>
<accession>A0A7C9JUB5</accession>
<reference evidence="1 2" key="1">
    <citation type="submission" date="2020-01" db="EMBL/GenBank/DDBJ databases">
        <title>Whole genome sequencing of Halomonas alkaliphila strain LS44.</title>
        <authorList>
            <person name="Kumar S."/>
            <person name="Paul D."/>
            <person name="Shouche Y."/>
            <person name="Suryavanshi M.V."/>
        </authorList>
    </citation>
    <scope>NUCLEOTIDE SEQUENCE [LARGE SCALE GENOMIC DNA]</scope>
    <source>
        <strain evidence="1 2">LS44</strain>
    </source>
</reference>
<dbReference type="OrthoDB" id="511700at2"/>
<dbReference type="EMBL" id="JAAEHK010000001">
    <property type="protein sequence ID" value="NDL69178.1"/>
    <property type="molecule type" value="Genomic_DNA"/>
</dbReference>
<evidence type="ECO:0000313" key="1">
    <source>
        <dbReference type="EMBL" id="NDL69178.1"/>
    </source>
</evidence>
<comment type="caution">
    <text evidence="1">The sequence shown here is derived from an EMBL/GenBank/DDBJ whole genome shotgun (WGS) entry which is preliminary data.</text>
</comment>
<protein>
    <recommendedName>
        <fullName evidence="3">Molecular chaperone</fullName>
    </recommendedName>
</protein>
<name>A0A7C9JUB5_9GAMM</name>
<proteinExistence type="predicted"/>